<evidence type="ECO:0000313" key="2">
    <source>
        <dbReference type="Proteomes" id="UP000824881"/>
    </source>
</evidence>
<proteinExistence type="predicted"/>
<protein>
    <submittedName>
        <fullName evidence="1">Uncharacterized protein</fullName>
    </submittedName>
</protein>
<dbReference type="EMBL" id="WQMT02000005">
    <property type="protein sequence ID" value="KAG9222101.1"/>
    <property type="molecule type" value="Genomic_DNA"/>
</dbReference>
<sequence length="374" mass="42560">MYGGNKCKPNNQRPYGLLHSLKVPSRPWEAIGMDFVGPLPESKDRNASYDSITVVIDLLTAMVHLVPSRTNYTARHVAELVFSEVYKLHGLPRAIISDRDVLFTSRFWKRLNELIGTELRMSTAYHPQSDGSTERANRTITQLLRQCINPNQRDWVSKLPAIEFAINLSRSDSTGFSPFFLNSGRMPRSMIWDAPKPDEYPGVRTFTERIRTATMAAHDAVLAARIKQTRDANLHRRRAPFIEGDLVYLSTENLKFPKGLARKFLPKFIGPYKILKNHGNEAFTLDLPSRLKQRGVHNTFHASLLRVHILNDDRLFPGRLDSQVFEINDADPEWAVDEIISHSGSGEASLFEIVWKSGDVTWLPYDKVAHLQAL</sequence>
<reference evidence="1 2" key="1">
    <citation type="journal article" date="2021" name="Appl. Environ. Microbiol.">
        <title>Genetic linkage and physical mapping for an oyster mushroom Pleurotus cornucopiae and QTL analysis for the trait cap color.</title>
        <authorList>
            <person name="Zhang Y."/>
            <person name="Gao W."/>
            <person name="Sonnenberg A."/>
            <person name="Chen Q."/>
            <person name="Zhang J."/>
            <person name="Huang C."/>
        </authorList>
    </citation>
    <scope>NUCLEOTIDE SEQUENCE [LARGE SCALE GENOMIC DNA]</scope>
    <source>
        <strain evidence="1">CCMSSC00406</strain>
    </source>
</reference>
<name>A0ACB7IW76_PLECO</name>
<organism evidence="1 2">
    <name type="scientific">Pleurotus cornucopiae</name>
    <name type="common">Cornucopia mushroom</name>
    <dbReference type="NCBI Taxonomy" id="5321"/>
    <lineage>
        <taxon>Eukaryota</taxon>
        <taxon>Fungi</taxon>
        <taxon>Dikarya</taxon>
        <taxon>Basidiomycota</taxon>
        <taxon>Agaricomycotina</taxon>
        <taxon>Agaricomycetes</taxon>
        <taxon>Agaricomycetidae</taxon>
        <taxon>Agaricales</taxon>
        <taxon>Pleurotineae</taxon>
        <taxon>Pleurotaceae</taxon>
        <taxon>Pleurotus</taxon>
    </lineage>
</organism>
<keyword evidence="2" id="KW-1185">Reference proteome</keyword>
<gene>
    <name evidence="1" type="ORF">CCMSSC00406_0009288</name>
</gene>
<comment type="caution">
    <text evidence="1">The sequence shown here is derived from an EMBL/GenBank/DDBJ whole genome shotgun (WGS) entry which is preliminary data.</text>
</comment>
<dbReference type="Proteomes" id="UP000824881">
    <property type="component" value="Unassembled WGS sequence"/>
</dbReference>
<accession>A0ACB7IW76</accession>
<evidence type="ECO:0000313" key="1">
    <source>
        <dbReference type="EMBL" id="KAG9222101.1"/>
    </source>
</evidence>